<accession>A0AAP0IKI7</accession>
<proteinExistence type="predicted"/>
<organism evidence="1 2">
    <name type="scientific">Stephania japonica</name>
    <dbReference type="NCBI Taxonomy" id="461633"/>
    <lineage>
        <taxon>Eukaryota</taxon>
        <taxon>Viridiplantae</taxon>
        <taxon>Streptophyta</taxon>
        <taxon>Embryophyta</taxon>
        <taxon>Tracheophyta</taxon>
        <taxon>Spermatophyta</taxon>
        <taxon>Magnoliopsida</taxon>
        <taxon>Ranunculales</taxon>
        <taxon>Menispermaceae</taxon>
        <taxon>Menispermoideae</taxon>
        <taxon>Cissampelideae</taxon>
        <taxon>Stephania</taxon>
    </lineage>
</organism>
<evidence type="ECO:0000313" key="1">
    <source>
        <dbReference type="EMBL" id="KAK9116805.1"/>
    </source>
</evidence>
<reference evidence="1 2" key="1">
    <citation type="submission" date="2024-01" db="EMBL/GenBank/DDBJ databases">
        <title>Genome assemblies of Stephania.</title>
        <authorList>
            <person name="Yang L."/>
        </authorList>
    </citation>
    <scope>NUCLEOTIDE SEQUENCE [LARGE SCALE GENOMIC DNA]</scope>
    <source>
        <strain evidence="1">QJT</strain>
        <tissue evidence="1">Leaf</tissue>
    </source>
</reference>
<sequence>MKEELLTETMVIHIEREFARNIDTDAAIDEFDSLKKGERNLNRDCTRVGVFGTGSMC</sequence>
<protein>
    <submittedName>
        <fullName evidence="1">Uncharacterized protein</fullName>
    </submittedName>
</protein>
<evidence type="ECO:0000313" key="2">
    <source>
        <dbReference type="Proteomes" id="UP001417504"/>
    </source>
</evidence>
<keyword evidence="2" id="KW-1185">Reference proteome</keyword>
<comment type="caution">
    <text evidence="1">The sequence shown here is derived from an EMBL/GenBank/DDBJ whole genome shotgun (WGS) entry which is preliminary data.</text>
</comment>
<dbReference type="Proteomes" id="UP001417504">
    <property type="component" value="Unassembled WGS sequence"/>
</dbReference>
<name>A0AAP0IKI7_9MAGN</name>
<dbReference type="EMBL" id="JBBNAE010000006">
    <property type="protein sequence ID" value="KAK9116805.1"/>
    <property type="molecule type" value="Genomic_DNA"/>
</dbReference>
<gene>
    <name evidence="1" type="ORF">Sjap_015752</name>
</gene>
<dbReference type="AlphaFoldDB" id="A0AAP0IKI7"/>